<sequence>MSGWLPVGQTAPQAVPLDRLWFEGALGAIAHADTLFARLIDALRTVFFWEIAGVPPILLWLLWGGIFFTVRMGFVNIRGFRHAIAIVRGKYDSNNSAGEVSHFQALSTALSGTVGLGNIAGAAIAVQLGGPGAIVWMTLSGLLGMSSKFVECTLAQQFREVRANGTIAGGPMYYLSRGLAARSLPRLGRVLAAFFAVLCIGAAMGGGNMFQANQSWAALASTVPWFAERAWVYGVLLAALVGLTIIGGIGRIGAVASSLVPAMVAVYTGSCLLIFCLHWSELPHAIATIYGSVFQPGALSGGFVGAFVQGLRRGAFSNGAGLGAASIAHAAARTDEPVREGIVATLEPAIDTAIICNLTAVTIVVTGATQSTAALDADGVQLAAVAFATVVDWFPFVLTIAVLLFAFSTTISWSYYGEQAWVYLFGEDNTLAYKLLFIGAAFVGTIFNLDTVLNFSDIMLLAMAIPNLVGCFLLSGDIAADLQLYWQRLSLEKTGAIASAPHIAPEREYTSSTHD</sequence>
<dbReference type="eggNOG" id="COG1115">
    <property type="taxonomic scope" value="Bacteria"/>
</dbReference>
<dbReference type="PANTHER" id="PTHR30330">
    <property type="entry name" value="AGSS FAMILY TRANSPORTER, SODIUM-ALANINE"/>
    <property type="match status" value="1"/>
</dbReference>
<protein>
    <submittedName>
        <fullName evidence="9">Amino acid carrier protein</fullName>
    </submittedName>
</protein>
<organism evidence="9 10">
    <name type="scientific">Rubidibacter lacunae KORDI 51-2</name>
    <dbReference type="NCBI Taxonomy" id="582515"/>
    <lineage>
        <taxon>Bacteria</taxon>
        <taxon>Bacillati</taxon>
        <taxon>Cyanobacteriota</taxon>
        <taxon>Cyanophyceae</taxon>
        <taxon>Oscillatoriophycideae</taxon>
        <taxon>Chroococcales</taxon>
        <taxon>Aphanothecaceae</taxon>
        <taxon>Rubidibacter</taxon>
    </lineage>
</organism>
<dbReference type="PANTHER" id="PTHR30330:SF3">
    <property type="entry name" value="TRANSCRIPTIONAL REGULATOR, LRP FAMILY"/>
    <property type="match status" value="1"/>
</dbReference>
<dbReference type="OrthoDB" id="9804874at2"/>
<comment type="similarity">
    <text evidence="2 8">Belongs to the alanine or glycine:cation symporter (AGCS) (TC 2.A.25) family.</text>
</comment>
<keyword evidence="7 8" id="KW-0472">Membrane</keyword>
<name>U5DIE5_9CHRO</name>
<evidence type="ECO:0000256" key="4">
    <source>
        <dbReference type="ARBA" id="ARBA00022475"/>
    </source>
</evidence>
<evidence type="ECO:0000256" key="7">
    <source>
        <dbReference type="ARBA" id="ARBA00023136"/>
    </source>
</evidence>
<feature type="transmembrane region" description="Helical" evidence="8">
    <location>
        <begin position="190"/>
        <end position="210"/>
    </location>
</feature>
<accession>U5DIE5</accession>
<evidence type="ECO:0000256" key="5">
    <source>
        <dbReference type="ARBA" id="ARBA00022692"/>
    </source>
</evidence>
<proteinExistence type="inferred from homology"/>
<dbReference type="InterPro" id="IPR001463">
    <property type="entry name" value="Na/Ala_symport"/>
</dbReference>
<feature type="transmembrane region" description="Helical" evidence="8">
    <location>
        <begin position="286"/>
        <end position="308"/>
    </location>
</feature>
<feature type="transmembrane region" description="Helical" evidence="8">
    <location>
        <begin position="259"/>
        <end position="280"/>
    </location>
</feature>
<dbReference type="NCBIfam" id="TIGR00835">
    <property type="entry name" value="agcS"/>
    <property type="match status" value="1"/>
</dbReference>
<keyword evidence="10" id="KW-1185">Reference proteome</keyword>
<gene>
    <name evidence="9" type="ORF">KR51_00020140</name>
</gene>
<dbReference type="Pfam" id="PF01235">
    <property type="entry name" value="Na_Ala_symp"/>
    <property type="match status" value="1"/>
</dbReference>
<evidence type="ECO:0000256" key="6">
    <source>
        <dbReference type="ARBA" id="ARBA00022989"/>
    </source>
</evidence>
<dbReference type="GO" id="GO:0005886">
    <property type="term" value="C:plasma membrane"/>
    <property type="evidence" value="ECO:0007669"/>
    <property type="project" value="UniProtKB-SubCell"/>
</dbReference>
<dbReference type="GO" id="GO:0005283">
    <property type="term" value="F:amino acid:sodium symporter activity"/>
    <property type="evidence" value="ECO:0007669"/>
    <property type="project" value="InterPro"/>
</dbReference>
<dbReference type="Proteomes" id="UP000016960">
    <property type="component" value="Unassembled WGS sequence"/>
</dbReference>
<reference evidence="9 10" key="1">
    <citation type="submission" date="2013-05" db="EMBL/GenBank/DDBJ databases">
        <title>Draft genome sequence of Rubidibacter lacunae KORDI 51-2.</title>
        <authorList>
            <person name="Choi D.H."/>
            <person name="Noh J.H."/>
            <person name="Kwon K.-K."/>
            <person name="Lee J.-H."/>
            <person name="Ryu J.-Y."/>
        </authorList>
    </citation>
    <scope>NUCLEOTIDE SEQUENCE [LARGE SCALE GENOMIC DNA]</scope>
    <source>
        <strain evidence="9 10">KORDI 51-2</strain>
    </source>
</reference>
<comment type="caution">
    <text evidence="9">The sequence shown here is derived from an EMBL/GenBank/DDBJ whole genome shotgun (WGS) entry which is preliminary data.</text>
</comment>
<evidence type="ECO:0000256" key="1">
    <source>
        <dbReference type="ARBA" id="ARBA00004651"/>
    </source>
</evidence>
<dbReference type="InParanoid" id="U5DIE5"/>
<dbReference type="FunCoup" id="U5DIE5">
    <property type="interactions" value="107"/>
</dbReference>
<evidence type="ECO:0000313" key="10">
    <source>
        <dbReference type="Proteomes" id="UP000016960"/>
    </source>
</evidence>
<dbReference type="EMBL" id="ASSJ01000049">
    <property type="protein sequence ID" value="ERN41441.1"/>
    <property type="molecule type" value="Genomic_DNA"/>
</dbReference>
<keyword evidence="3 8" id="KW-0813">Transport</keyword>
<dbReference type="Gene3D" id="1.20.1740.10">
    <property type="entry name" value="Amino acid/polyamine transporter I"/>
    <property type="match status" value="1"/>
</dbReference>
<keyword evidence="4 8" id="KW-1003">Cell membrane</keyword>
<dbReference type="AlphaFoldDB" id="U5DIE5"/>
<evidence type="ECO:0000256" key="3">
    <source>
        <dbReference type="ARBA" id="ARBA00022448"/>
    </source>
</evidence>
<feature type="transmembrane region" description="Helical" evidence="8">
    <location>
        <begin position="431"/>
        <end position="449"/>
    </location>
</feature>
<keyword evidence="5 8" id="KW-0812">Transmembrane</keyword>
<keyword evidence="8" id="KW-0769">Symport</keyword>
<dbReference type="PATRIC" id="fig|582515.4.peg.2267"/>
<evidence type="ECO:0000256" key="2">
    <source>
        <dbReference type="ARBA" id="ARBA00009261"/>
    </source>
</evidence>
<comment type="subcellular location">
    <subcellularLocation>
        <location evidence="1 8">Cell membrane</location>
        <topology evidence="1 8">Multi-pass membrane protein</topology>
    </subcellularLocation>
</comment>
<feature type="transmembrane region" description="Helical" evidence="8">
    <location>
        <begin position="230"/>
        <end position="252"/>
    </location>
</feature>
<keyword evidence="6 8" id="KW-1133">Transmembrane helix</keyword>
<feature type="transmembrane region" description="Helical" evidence="8">
    <location>
        <begin position="393"/>
        <end position="416"/>
    </location>
</feature>
<evidence type="ECO:0000256" key="8">
    <source>
        <dbReference type="RuleBase" id="RU363064"/>
    </source>
</evidence>
<dbReference type="STRING" id="582515.KR51_00020140"/>
<evidence type="ECO:0000313" key="9">
    <source>
        <dbReference type="EMBL" id="ERN41441.1"/>
    </source>
</evidence>
<feature type="transmembrane region" description="Helical" evidence="8">
    <location>
        <begin position="47"/>
        <end position="70"/>
    </location>
</feature>
<dbReference type="PRINTS" id="PR00175">
    <property type="entry name" value="NAALASMPORT"/>
</dbReference>
<feature type="transmembrane region" description="Helical" evidence="8">
    <location>
        <begin position="458"/>
        <end position="480"/>
    </location>
</feature>